<sequence>MGDIEREERGQRREAQNSGGIYRVKCGPVRASNSSSGPLFQLRKTHPIW</sequence>
<accession>A0A2P2K012</accession>
<dbReference type="AlphaFoldDB" id="A0A2P2K012"/>
<proteinExistence type="predicted"/>
<feature type="region of interest" description="Disordered" evidence="1">
    <location>
        <begin position="1"/>
        <end position="49"/>
    </location>
</feature>
<reference evidence="2" key="1">
    <citation type="submission" date="2018-02" db="EMBL/GenBank/DDBJ databases">
        <title>Rhizophora mucronata_Transcriptome.</title>
        <authorList>
            <person name="Meera S.P."/>
            <person name="Sreeshan A."/>
            <person name="Augustine A."/>
        </authorList>
    </citation>
    <scope>NUCLEOTIDE SEQUENCE</scope>
    <source>
        <tissue evidence="2">Leaf</tissue>
    </source>
</reference>
<name>A0A2P2K012_RHIMU</name>
<evidence type="ECO:0000313" key="2">
    <source>
        <dbReference type="EMBL" id="MBW99076.1"/>
    </source>
</evidence>
<evidence type="ECO:0000256" key="1">
    <source>
        <dbReference type="SAM" id="MobiDB-lite"/>
    </source>
</evidence>
<organism evidence="2">
    <name type="scientific">Rhizophora mucronata</name>
    <name type="common">Asiatic mangrove</name>
    <dbReference type="NCBI Taxonomy" id="61149"/>
    <lineage>
        <taxon>Eukaryota</taxon>
        <taxon>Viridiplantae</taxon>
        <taxon>Streptophyta</taxon>
        <taxon>Embryophyta</taxon>
        <taxon>Tracheophyta</taxon>
        <taxon>Spermatophyta</taxon>
        <taxon>Magnoliopsida</taxon>
        <taxon>eudicotyledons</taxon>
        <taxon>Gunneridae</taxon>
        <taxon>Pentapetalae</taxon>
        <taxon>rosids</taxon>
        <taxon>fabids</taxon>
        <taxon>Malpighiales</taxon>
        <taxon>Rhizophoraceae</taxon>
        <taxon>Rhizophora</taxon>
    </lineage>
</organism>
<feature type="compositionally biased region" description="Basic and acidic residues" evidence="1">
    <location>
        <begin position="1"/>
        <end position="15"/>
    </location>
</feature>
<protein>
    <submittedName>
        <fullName evidence="2">Uncharacterized protein</fullName>
    </submittedName>
</protein>
<dbReference type="EMBL" id="GGEC01018593">
    <property type="protein sequence ID" value="MBW99076.1"/>
    <property type="molecule type" value="Transcribed_RNA"/>
</dbReference>